<dbReference type="InterPro" id="IPR003798">
    <property type="entry name" value="DNA_recombination_RmuC"/>
</dbReference>
<reference evidence="5 6" key="1">
    <citation type="submission" date="2020-04" db="EMBL/GenBank/DDBJ databases">
        <title>MicrobeNet Type strains.</title>
        <authorList>
            <person name="Nicholson A.C."/>
        </authorList>
    </citation>
    <scope>NUCLEOTIDE SEQUENCE [LARGE SCALE GENOMIC DNA]</scope>
    <source>
        <strain evidence="5 6">ATCC BAA-789</strain>
    </source>
</reference>
<organism evidence="5 6">
    <name type="scientific">Sanguibacter hominis ATCC BAA-789</name>
    <dbReference type="NCBI Taxonomy" id="1312740"/>
    <lineage>
        <taxon>Bacteria</taxon>
        <taxon>Bacillati</taxon>
        <taxon>Actinomycetota</taxon>
        <taxon>Actinomycetes</taxon>
        <taxon>Micrococcales</taxon>
        <taxon>Sanguibacteraceae</taxon>
        <taxon>Sanguibacter</taxon>
    </lineage>
</organism>
<accession>A0A9X5F9K5</accession>
<evidence type="ECO:0000256" key="3">
    <source>
        <dbReference type="ARBA" id="ARBA00023054"/>
    </source>
</evidence>
<proteinExistence type="inferred from homology"/>
<evidence type="ECO:0000256" key="2">
    <source>
        <dbReference type="ARBA" id="ARBA00009840"/>
    </source>
</evidence>
<sequence length="444" mass="48362">MDMSPTALAVSFVALALAFVAGYLLAGARRGADERRTALRAERLAAELDAERRAAAQREEILAHERQQAATQFRDLAAEALATSSERLLELTEQRVRTTQVAGQADMERREAAVRALVDPLATTLAQLKSQVAEAERARLAGTSTLTEQVRAMRESSELLRAETGRLVTALRSAQVRGRWGETQLRRVVESAGMLARVDFVEQSSVRTDDGLLRPDMVVRLAGGKNVVVDAKVPFNAYLEASETDDPAVRAERLATHARAVRRHVDELAGKRYWEQLAPSPEFVVLFVPADPFLHAALEADPGLVEHAFDRNVVVATPMTLLALLRTVAYAWRQETLADNAQQVLSLGKELHGRLATLSGHLGRLGRAIESSAAAYNQTIGSLETRVLVSARRFQSLGVVDDELESPAPVDPRLSTVSAPELVAAQRDDAARIPDLGDRVRSLG</sequence>
<evidence type="ECO:0000313" key="5">
    <source>
        <dbReference type="EMBL" id="NKX92034.1"/>
    </source>
</evidence>
<evidence type="ECO:0000313" key="6">
    <source>
        <dbReference type="Proteomes" id="UP000774283"/>
    </source>
</evidence>
<dbReference type="AlphaFoldDB" id="A0A9X5F9K5"/>
<dbReference type="GO" id="GO:0006310">
    <property type="term" value="P:DNA recombination"/>
    <property type="evidence" value="ECO:0007669"/>
    <property type="project" value="UniProtKB-KW"/>
</dbReference>
<keyword evidence="6" id="KW-1185">Reference proteome</keyword>
<name>A0A9X5F9K5_9MICO</name>
<comment type="function">
    <text evidence="1">Involved in DNA recombination.</text>
</comment>
<keyword evidence="3" id="KW-0175">Coiled coil</keyword>
<evidence type="ECO:0000256" key="1">
    <source>
        <dbReference type="ARBA" id="ARBA00003416"/>
    </source>
</evidence>
<evidence type="ECO:0000256" key="4">
    <source>
        <dbReference type="ARBA" id="ARBA00023172"/>
    </source>
</evidence>
<gene>
    <name evidence="5" type="primary">rmuC</name>
    <name evidence="5" type="ORF">HF995_01890</name>
</gene>
<dbReference type="RefSeq" id="WP_168446119.1">
    <property type="nucleotide sequence ID" value="NZ_JAAXOW010000001.1"/>
</dbReference>
<keyword evidence="4" id="KW-0233">DNA recombination</keyword>
<comment type="similarity">
    <text evidence="2">Belongs to the RmuC family.</text>
</comment>
<protein>
    <submittedName>
        <fullName evidence="5">DNA recombination protein RmuC</fullName>
    </submittedName>
</protein>
<dbReference type="EMBL" id="JAAXOW010000001">
    <property type="protein sequence ID" value="NKX92034.1"/>
    <property type="molecule type" value="Genomic_DNA"/>
</dbReference>
<dbReference type="PANTHER" id="PTHR30563">
    <property type="entry name" value="DNA RECOMBINATION PROTEIN RMUC"/>
    <property type="match status" value="1"/>
</dbReference>
<dbReference type="Pfam" id="PF02646">
    <property type="entry name" value="RmuC"/>
    <property type="match status" value="1"/>
</dbReference>
<dbReference type="Proteomes" id="UP000774283">
    <property type="component" value="Unassembled WGS sequence"/>
</dbReference>
<dbReference type="PANTHER" id="PTHR30563:SF0">
    <property type="entry name" value="DNA RECOMBINATION PROTEIN RMUC"/>
    <property type="match status" value="1"/>
</dbReference>
<comment type="caution">
    <text evidence="5">The sequence shown here is derived from an EMBL/GenBank/DDBJ whole genome shotgun (WGS) entry which is preliminary data.</text>
</comment>